<dbReference type="CDD" id="cd02857">
    <property type="entry name" value="E_set_CDase_PDE_N"/>
    <property type="match status" value="1"/>
</dbReference>
<evidence type="ECO:0000313" key="5">
    <source>
        <dbReference type="Proteomes" id="UP000266178"/>
    </source>
</evidence>
<dbReference type="Pfam" id="PF00128">
    <property type="entry name" value="Alpha-amylase"/>
    <property type="match status" value="2"/>
</dbReference>
<dbReference type="EC" id="3.2.1.20" evidence="4"/>
<dbReference type="Gene3D" id="3.20.20.80">
    <property type="entry name" value="Glycosidases"/>
    <property type="match status" value="1"/>
</dbReference>
<name>A0A399F6C9_9DEIN</name>
<evidence type="ECO:0000313" key="4">
    <source>
        <dbReference type="EMBL" id="RIH92317.1"/>
    </source>
</evidence>
<dbReference type="SUPFAM" id="SSF51445">
    <property type="entry name" value="(Trans)glycosidases"/>
    <property type="match status" value="1"/>
</dbReference>
<dbReference type="CDD" id="cd11338">
    <property type="entry name" value="AmyAc_CMD"/>
    <property type="match status" value="1"/>
</dbReference>
<gene>
    <name evidence="4" type="primary">malZ</name>
    <name evidence="4" type="ORF">Mgrana_01748</name>
</gene>
<dbReference type="GO" id="GO:0004558">
    <property type="term" value="F:alpha-1,4-glucosidase activity"/>
    <property type="evidence" value="ECO:0007669"/>
    <property type="project" value="UniProtKB-EC"/>
</dbReference>
<dbReference type="InterPro" id="IPR017853">
    <property type="entry name" value="GH"/>
</dbReference>
<comment type="caution">
    <text evidence="4">The sequence shown here is derived from an EMBL/GenBank/DDBJ whole genome shotgun (WGS) entry which is preliminary data.</text>
</comment>
<dbReference type="Proteomes" id="UP000266178">
    <property type="component" value="Unassembled WGS sequence"/>
</dbReference>
<organism evidence="4 5">
    <name type="scientific">Meiothermus granaticius NBRC 107808</name>
    <dbReference type="NCBI Taxonomy" id="1227551"/>
    <lineage>
        <taxon>Bacteria</taxon>
        <taxon>Thermotogati</taxon>
        <taxon>Deinococcota</taxon>
        <taxon>Deinococci</taxon>
        <taxon>Thermales</taxon>
        <taxon>Thermaceae</taxon>
        <taxon>Meiothermus</taxon>
    </lineage>
</organism>
<evidence type="ECO:0000256" key="1">
    <source>
        <dbReference type="ARBA" id="ARBA00022801"/>
    </source>
</evidence>
<evidence type="ECO:0000256" key="2">
    <source>
        <dbReference type="ARBA" id="ARBA00023295"/>
    </source>
</evidence>
<keyword evidence="5" id="KW-1185">Reference proteome</keyword>
<protein>
    <submittedName>
        <fullName evidence="4">Maltodextrin glucosidase</fullName>
        <ecNumber evidence="4">3.2.1.20</ecNumber>
    </submittedName>
</protein>
<dbReference type="SMART" id="SM00642">
    <property type="entry name" value="Aamy"/>
    <property type="match status" value="1"/>
</dbReference>
<dbReference type="InterPro" id="IPR006047">
    <property type="entry name" value="GH13_cat_dom"/>
</dbReference>
<dbReference type="AlphaFoldDB" id="A0A399F6C9"/>
<dbReference type="RefSeq" id="WP_119357238.1">
    <property type="nucleotide sequence ID" value="NZ_BJXM01000019.1"/>
</dbReference>
<dbReference type="GO" id="GO:0005975">
    <property type="term" value="P:carbohydrate metabolic process"/>
    <property type="evidence" value="ECO:0007669"/>
    <property type="project" value="InterPro"/>
</dbReference>
<dbReference type="InterPro" id="IPR004185">
    <property type="entry name" value="Glyco_hydro_13_lg-like_dom"/>
</dbReference>
<dbReference type="EMBL" id="QWLB01000021">
    <property type="protein sequence ID" value="RIH92317.1"/>
    <property type="molecule type" value="Genomic_DNA"/>
</dbReference>
<feature type="domain" description="Glycosyl hydrolase family 13 catalytic" evidence="3">
    <location>
        <begin position="114"/>
        <end position="504"/>
    </location>
</feature>
<dbReference type="PANTHER" id="PTHR10357:SF210">
    <property type="entry name" value="MALTODEXTRIN GLUCOSIDASE"/>
    <property type="match status" value="1"/>
</dbReference>
<evidence type="ECO:0000259" key="3">
    <source>
        <dbReference type="SMART" id="SM00642"/>
    </source>
</evidence>
<dbReference type="OrthoDB" id="9805159at2"/>
<dbReference type="PANTHER" id="PTHR10357">
    <property type="entry name" value="ALPHA-AMYLASE FAMILY MEMBER"/>
    <property type="match status" value="1"/>
</dbReference>
<sequence>MHYHDWEAFCVEPLTPELGQEVVLRVRTPARKGLLVFEQGGELERKPLQAVSGGLEARIAMHASPLRYCFYLEAERVYLTSAGVSPTLPRYDRFFHLLAQPSVPEWAVGAVFYQIFPDRFRNGNPHNDPQSGQWLYGGKPIIKKGWDEPVAPREGALQHYGGDLEGITQSLDYLQALGIEALYLTPIFPSPSSHRYDASDYHRVDPHLGGEAAFDRLVQALHQRGMRLVLDGVFNHIGNTHPDFQKALSDPTSPEAGMFTFHADGSYAAFYGVKTLPKLDYANPLTVERWVDGPKAPLRYWLRRGADGWRLDVAHQIGEGGTNRKNLELLRQMHRNSREEALEALVFGELSFDTTETLRAHTLDGSMHYAGFAHPVMEWLCGQNVLGWKVQVSTPALWETLWDHYAALPLQIRQAMYTLIGSHDIPRPLWRLRGDTERMKLALGLLFAFPGSPGLYYGDEIGLNQANPYDLFNGDPMCRGTFPWDEARWNPELLSWTKQLIHLKKSVPALRRGGLQPLEVREGLLGFKRLYAGEEVWVYAALEPHLVRLPPVQDLLTGEETSGWVRVQGLGLYRLRS</sequence>
<reference evidence="4 5" key="1">
    <citation type="submission" date="2018-08" db="EMBL/GenBank/DDBJ databases">
        <title>Meiothermus granaticius genome AF-68 sequencing project.</title>
        <authorList>
            <person name="Da Costa M.S."/>
            <person name="Albuquerque L."/>
            <person name="Raposo P."/>
            <person name="Froufe H.J.C."/>
            <person name="Barroso C.S."/>
            <person name="Egas C."/>
        </authorList>
    </citation>
    <scope>NUCLEOTIDE SEQUENCE [LARGE SCALE GENOMIC DNA]</scope>
    <source>
        <strain evidence="4 5">AF-68</strain>
    </source>
</reference>
<keyword evidence="2 4" id="KW-0326">Glycosidase</keyword>
<accession>A0A399F6C9</accession>
<proteinExistence type="predicted"/>
<keyword evidence="1 4" id="KW-0378">Hydrolase</keyword>